<organism evidence="3 4">
    <name type="scientific">Capillimicrobium parvum</name>
    <dbReference type="NCBI Taxonomy" id="2884022"/>
    <lineage>
        <taxon>Bacteria</taxon>
        <taxon>Bacillati</taxon>
        <taxon>Actinomycetota</taxon>
        <taxon>Thermoleophilia</taxon>
        <taxon>Solirubrobacterales</taxon>
        <taxon>Capillimicrobiaceae</taxon>
        <taxon>Capillimicrobium</taxon>
    </lineage>
</organism>
<evidence type="ECO:0000313" key="3">
    <source>
        <dbReference type="EMBL" id="UGS36344.1"/>
    </source>
</evidence>
<feature type="domain" description="Amidohydrolase-related" evidence="2">
    <location>
        <begin position="56"/>
        <end position="279"/>
    </location>
</feature>
<keyword evidence="1" id="KW-0456">Lyase</keyword>
<evidence type="ECO:0000256" key="1">
    <source>
        <dbReference type="ARBA" id="ARBA00023239"/>
    </source>
</evidence>
<dbReference type="Pfam" id="PF04909">
    <property type="entry name" value="Amidohydro_2"/>
    <property type="match status" value="1"/>
</dbReference>
<dbReference type="InterPro" id="IPR032465">
    <property type="entry name" value="ACMSD"/>
</dbReference>
<keyword evidence="4" id="KW-1185">Reference proteome</keyword>
<dbReference type="AlphaFoldDB" id="A0A9E7C165"/>
<dbReference type="SUPFAM" id="SSF51556">
    <property type="entry name" value="Metallo-dependent hydrolases"/>
    <property type="match status" value="1"/>
</dbReference>
<proteinExistence type="predicted"/>
<accession>A0A9E7C165</accession>
<dbReference type="GO" id="GO:0016831">
    <property type="term" value="F:carboxy-lyase activity"/>
    <property type="evidence" value="ECO:0007669"/>
    <property type="project" value="InterPro"/>
</dbReference>
<dbReference type="KEGG" id="sbae:DSM104329_02748"/>
<name>A0A9E7C165_9ACTN</name>
<reference evidence="3" key="1">
    <citation type="journal article" date="2022" name="Int. J. Syst. Evol. Microbiol.">
        <title>Pseudomonas aegrilactucae sp. nov. and Pseudomonas morbosilactucae sp. nov., pathogens causing bacterial rot of lettuce in Japan.</title>
        <authorList>
            <person name="Sawada H."/>
            <person name="Fujikawa T."/>
            <person name="Satou M."/>
        </authorList>
    </citation>
    <scope>NUCLEOTIDE SEQUENCE</scope>
    <source>
        <strain evidence="3">0166_1</strain>
    </source>
</reference>
<dbReference type="InterPro" id="IPR032466">
    <property type="entry name" value="Metal_Hydrolase"/>
</dbReference>
<dbReference type="InterPro" id="IPR006680">
    <property type="entry name" value="Amidohydro-rel"/>
</dbReference>
<dbReference type="CDD" id="cd01292">
    <property type="entry name" value="metallo-dependent_hydrolases"/>
    <property type="match status" value="1"/>
</dbReference>
<evidence type="ECO:0000313" key="4">
    <source>
        <dbReference type="Proteomes" id="UP001162834"/>
    </source>
</evidence>
<dbReference type="Proteomes" id="UP001162834">
    <property type="component" value="Chromosome"/>
</dbReference>
<sequence length="391" mass="41078">MFSTGALTSAVVPVPGYPWDDILEPYLGTVRSLLGPGTSLLDVHTHTGFNDPDGVKGSVEDLLGGLDRAGIDEAVVFTTAEPEGYPPANDRVLAEIATAGGRLRAFARIDPNAGDPLPEARRCLEAGAVGFKLHPRSDAFVMSHPSVQALVELAAAERLPVLVHAGRGIPALGEDLVTLARRHPSAALILAHAGISDLGLVGPVANELQNLYFDTSWWLSSDMLALFETVDPSRILFASDMPYGSGRYALMAFVRCAREVGLGPDALEAIAGGNARRVLAGEPPIDLGGPPGRGVLGHRWLAGERVIAYTAAACQMIFRFVDATEPLALARLACQIPTGGADGDEARLLTEIDGLLETAQAVQAQEPLETRAARFAAIAAQLLAGTPRVPI</sequence>
<dbReference type="EMBL" id="CP087164">
    <property type="protein sequence ID" value="UGS36344.1"/>
    <property type="molecule type" value="Genomic_DNA"/>
</dbReference>
<gene>
    <name evidence="3" type="ORF">DSM104329_02748</name>
</gene>
<evidence type="ECO:0000259" key="2">
    <source>
        <dbReference type="Pfam" id="PF04909"/>
    </source>
</evidence>
<dbReference type="Gene3D" id="3.20.20.140">
    <property type="entry name" value="Metal-dependent hydrolases"/>
    <property type="match status" value="1"/>
</dbReference>
<dbReference type="GO" id="GO:0016787">
    <property type="term" value="F:hydrolase activity"/>
    <property type="evidence" value="ECO:0007669"/>
    <property type="project" value="InterPro"/>
</dbReference>
<dbReference type="PANTHER" id="PTHR21240">
    <property type="entry name" value="2-AMINO-3-CARBOXYLMUCONATE-6-SEMIALDEHYDE DECARBOXYLASE"/>
    <property type="match status" value="1"/>
</dbReference>
<protein>
    <recommendedName>
        <fullName evidence="2">Amidohydrolase-related domain-containing protein</fullName>
    </recommendedName>
</protein>